<evidence type="ECO:0000313" key="2">
    <source>
        <dbReference type="Proteomes" id="UP001152531"/>
    </source>
</evidence>
<keyword evidence="2" id="KW-1185">Reference proteome</keyword>
<organism evidence="1 2">
    <name type="scientific">[Candida] jaroonii</name>
    <dbReference type="NCBI Taxonomy" id="467808"/>
    <lineage>
        <taxon>Eukaryota</taxon>
        <taxon>Fungi</taxon>
        <taxon>Dikarya</taxon>
        <taxon>Ascomycota</taxon>
        <taxon>Saccharomycotina</taxon>
        <taxon>Pichiomycetes</taxon>
        <taxon>Debaryomycetaceae</taxon>
        <taxon>Yamadazyma</taxon>
    </lineage>
</organism>
<proteinExistence type="predicted"/>
<comment type="caution">
    <text evidence="1">The sequence shown here is derived from an EMBL/GenBank/DDBJ whole genome shotgun (WGS) entry which is preliminary data.</text>
</comment>
<dbReference type="Proteomes" id="UP001152531">
    <property type="component" value="Unassembled WGS sequence"/>
</dbReference>
<evidence type="ECO:0000313" key="1">
    <source>
        <dbReference type="EMBL" id="CAH6719913.1"/>
    </source>
</evidence>
<accession>A0ACA9Y6A0</accession>
<reference evidence="1" key="1">
    <citation type="submission" date="2022-06" db="EMBL/GenBank/DDBJ databases">
        <authorList>
            <person name="Legras J.-L."/>
            <person name="Devillers H."/>
            <person name="Grondin C."/>
        </authorList>
    </citation>
    <scope>NUCLEOTIDE SEQUENCE</scope>
    <source>
        <strain evidence="1">CLIB 1444</strain>
    </source>
</reference>
<dbReference type="EMBL" id="CALSDN010000003">
    <property type="protein sequence ID" value="CAH6719913.1"/>
    <property type="molecule type" value="Genomic_DNA"/>
</dbReference>
<name>A0ACA9Y6A0_9ASCO</name>
<gene>
    <name evidence="1" type="ORF">CLIB1444_03S00276</name>
</gene>
<sequence length="427" mass="48113">MNVKQEEIVIVGAGTFGLSTGLWLLRNGFKNVTLVDPYEVPSEISAGYDINKIVQSSYQEDHCLTNSLAIEALEGWQTDPVFFPHFHETGILYSTSQGTDSSEYKELLDVKSYCEKTNRRFKCVLMNKSDDFKKIVPQLTGPLKKWKGFFQPAECGWAHARDTLVSAGREISRLGGRFVVGEVSELIYGDSSVTGCLLSNGESILADKIIISAGASSVKLLKFQNQLLAKCWTVAHIKLSKDEAKKFKNMPVVLNYEQGFFFEPDPIKNELKICNEFPGYTNYVSGDEPDNSIPLYKSQIPKAAELDIRKLLSDTLPEFKDREFVETKICWCTDTPDRNFLICEHPDFNSSLILATGDSGHGFKHMPIIGKYIARLVTYGPIALDEEKRNKWKWRPETSKDRVQDRFGGDGHVGDLHDISNWVSKVL</sequence>
<protein>
    <submittedName>
        <fullName evidence="1">L-pipecolate oxidase</fullName>
    </submittedName>
</protein>